<dbReference type="InterPro" id="IPR011050">
    <property type="entry name" value="Pectin_lyase_fold/virulence"/>
</dbReference>
<dbReference type="InterPro" id="IPR012334">
    <property type="entry name" value="Pectin_lyas_fold"/>
</dbReference>
<keyword evidence="5" id="KW-1185">Reference proteome</keyword>
<gene>
    <name evidence="4" type="ORF">EV213_101442</name>
</gene>
<proteinExistence type="predicted"/>
<dbReference type="NCBIfam" id="NF041518">
    <property type="entry name" value="choice_anch_Q"/>
    <property type="match status" value="1"/>
</dbReference>
<dbReference type="SMART" id="SM00710">
    <property type="entry name" value="PbH1"/>
    <property type="match status" value="7"/>
</dbReference>
<dbReference type="SUPFAM" id="SSF51126">
    <property type="entry name" value="Pectin lyase-like"/>
    <property type="match status" value="1"/>
</dbReference>
<accession>A0A4R6U8U3</accession>
<dbReference type="RefSeq" id="WP_133578822.1">
    <property type="nucleotide sequence ID" value="NZ_SNYJ01000001.1"/>
</dbReference>
<dbReference type="PANTHER" id="PTHR40088:SF2">
    <property type="entry name" value="SECRETED SUGAR HYDROLASE"/>
    <property type="match status" value="1"/>
</dbReference>
<evidence type="ECO:0000256" key="3">
    <source>
        <dbReference type="ARBA" id="ARBA00022729"/>
    </source>
</evidence>
<evidence type="ECO:0000313" key="5">
    <source>
        <dbReference type="Proteomes" id="UP000295632"/>
    </source>
</evidence>
<sequence>MKWFTRSNCIPKNTLAISFIFAIIVFATGLSGTERAVSASTFYYVSVDGNNDNDGRTAESAWKTLQYASYNVPAGSTVRVLPGVYNEKLRIYDSGSASAGPITFTSYPNKHDAIIDGSGLSVGGGEGLIEIGSSSYVTIDGFEVRNYKTTTLDKVPIGIYVYGSGTKIKLLNNYVHAIESHAKVRDDLSGRDAHGIAVFGTEAPEALRHVTIDGNTLTDLVLGSSESLVVNGNVDTFAITNNIVKNNDNIGIDAIGFEGMVPDEAYDQARNGVIRGNIVTNITSTNNPSYGTDLPNDSFGADGIYVDGGKHIVIEQNKSCGNDIGIEIASEHLGKTTSDVIVRNNLVCHNHFTGIALGGYDTERGTTIDSQVSNNTLYMNDTEDLWGGQLLLQYGTKNNAIVNNIMIAGEGALLISNGFTENTGNIVDNNLYFTTSGNTYDARWLWKNELYTGMNEYQAQTDNDANSIFADPLFISEDQENFRIESDSPAIDQGIDSVPLGDVDYSGQPRLVGDKVDLGAFEMEK</sequence>
<comment type="subcellular location">
    <subcellularLocation>
        <location evidence="1">Secreted</location>
    </subcellularLocation>
</comment>
<dbReference type="GO" id="GO:0016837">
    <property type="term" value="F:carbon-oxygen lyase activity, acting on polysaccharides"/>
    <property type="evidence" value="ECO:0007669"/>
    <property type="project" value="TreeGrafter"/>
</dbReference>
<reference evidence="4 5" key="1">
    <citation type="submission" date="2019-03" db="EMBL/GenBank/DDBJ databases">
        <title>Genomic Encyclopedia of Type Strains, Phase IV (KMG-IV): sequencing the most valuable type-strain genomes for metagenomic binning, comparative biology and taxonomic classification.</title>
        <authorList>
            <person name="Goeker M."/>
        </authorList>
    </citation>
    <scope>NUCLEOTIDE SEQUENCE [LARGE SCALE GENOMIC DNA]</scope>
    <source>
        <strain evidence="4 5">DSM 28697</strain>
    </source>
</reference>
<name>A0A4R6U8U3_9BACI</name>
<dbReference type="InterPro" id="IPR006626">
    <property type="entry name" value="PbH1"/>
</dbReference>
<dbReference type="Proteomes" id="UP000295632">
    <property type="component" value="Unassembled WGS sequence"/>
</dbReference>
<dbReference type="GO" id="GO:0005576">
    <property type="term" value="C:extracellular region"/>
    <property type="evidence" value="ECO:0007669"/>
    <property type="project" value="UniProtKB-SubCell"/>
</dbReference>
<keyword evidence="3" id="KW-0732">Signal</keyword>
<evidence type="ECO:0000256" key="2">
    <source>
        <dbReference type="ARBA" id="ARBA00022525"/>
    </source>
</evidence>
<organism evidence="4 5">
    <name type="scientific">Aureibacillus halotolerans</name>
    <dbReference type="NCBI Taxonomy" id="1508390"/>
    <lineage>
        <taxon>Bacteria</taxon>
        <taxon>Bacillati</taxon>
        <taxon>Bacillota</taxon>
        <taxon>Bacilli</taxon>
        <taxon>Bacillales</taxon>
        <taxon>Bacillaceae</taxon>
        <taxon>Aureibacillus</taxon>
    </lineage>
</organism>
<dbReference type="OrthoDB" id="9795486at2"/>
<protein>
    <recommendedName>
        <fullName evidence="6">Parallel beta helix pectate lyase-like protein</fullName>
    </recommendedName>
</protein>
<evidence type="ECO:0000256" key="1">
    <source>
        <dbReference type="ARBA" id="ARBA00004613"/>
    </source>
</evidence>
<keyword evidence="2" id="KW-0964">Secreted</keyword>
<dbReference type="EMBL" id="SNYJ01000001">
    <property type="protein sequence ID" value="TDQ43010.1"/>
    <property type="molecule type" value="Genomic_DNA"/>
</dbReference>
<dbReference type="InterPro" id="IPR059226">
    <property type="entry name" value="Choice_anch_Q_dom"/>
</dbReference>
<evidence type="ECO:0000313" key="4">
    <source>
        <dbReference type="EMBL" id="TDQ43010.1"/>
    </source>
</evidence>
<dbReference type="AlphaFoldDB" id="A0A4R6U8U3"/>
<dbReference type="Gene3D" id="2.160.20.10">
    <property type="entry name" value="Single-stranded right-handed beta-helix, Pectin lyase-like"/>
    <property type="match status" value="1"/>
</dbReference>
<comment type="caution">
    <text evidence="4">The sequence shown here is derived from an EMBL/GenBank/DDBJ whole genome shotgun (WGS) entry which is preliminary data.</text>
</comment>
<dbReference type="PANTHER" id="PTHR40088">
    <property type="entry name" value="PECTATE LYASE (EUROFUNG)"/>
    <property type="match status" value="1"/>
</dbReference>
<dbReference type="InterPro" id="IPR052052">
    <property type="entry name" value="Polysaccharide_Lyase_9"/>
</dbReference>
<evidence type="ECO:0008006" key="6">
    <source>
        <dbReference type="Google" id="ProtNLM"/>
    </source>
</evidence>